<sequence>MKKVSVLFCAAFLQLGVAKSVPVESAEIKYGVLSKVESFVGSVRFKETSSVATSAQGMVEGVYFSIGDNVKKGQKLIALDSALLLEDIKIKQAKIADARYTLERQKNELERYKNLLQSQSISIQQYENLEYEVKSQEARIEALLGELAISKVQKDQKIIYAPFDGIVVERRVHKGEWVQAGAVICQILNSRDTEVIIDVPSSVVRTLKAKQKVKLHIGGKEYQGFISALIPRADTLSRTFPVYIAVRNDGSFLDGMAARVLLDVSGGQKGFIIPRGSVVYKDNKPYVFAIRAQKAEQIPVEILGTQDFQMLVRAKLTEADSLVLRGQENLQNGTQVHIIELK</sequence>
<dbReference type="InterPro" id="IPR006143">
    <property type="entry name" value="RND_pump_MFP"/>
</dbReference>
<keyword evidence="2" id="KW-0175">Coiled coil</keyword>
<dbReference type="GO" id="GO:0015562">
    <property type="term" value="F:efflux transmembrane transporter activity"/>
    <property type="evidence" value="ECO:0007669"/>
    <property type="project" value="TreeGrafter"/>
</dbReference>
<dbReference type="Gene3D" id="2.40.30.170">
    <property type="match status" value="1"/>
</dbReference>
<name>A0A377J7I7_9HELI</name>
<dbReference type="Gene3D" id="2.40.420.20">
    <property type="match status" value="1"/>
</dbReference>
<feature type="domain" description="CzcB-like barrel-sandwich hybrid" evidence="4">
    <location>
        <begin position="48"/>
        <end position="187"/>
    </location>
</feature>
<dbReference type="Pfam" id="PF25973">
    <property type="entry name" value="BSH_CzcB"/>
    <property type="match status" value="1"/>
</dbReference>
<evidence type="ECO:0000259" key="3">
    <source>
        <dbReference type="Pfam" id="PF25954"/>
    </source>
</evidence>
<gene>
    <name evidence="5" type="primary">czcB_2</name>
    <name evidence="5" type="ORF">NCTC12410_01600</name>
</gene>
<dbReference type="SUPFAM" id="SSF111369">
    <property type="entry name" value="HlyD-like secretion proteins"/>
    <property type="match status" value="1"/>
</dbReference>
<dbReference type="Pfam" id="PF25954">
    <property type="entry name" value="Beta-barrel_RND_2"/>
    <property type="match status" value="1"/>
</dbReference>
<dbReference type="RefSeq" id="WP_115011979.1">
    <property type="nucleotide sequence ID" value="NZ_UGHV01000001.1"/>
</dbReference>
<accession>A0A377J7I7</accession>
<dbReference type="EMBL" id="UGHV01000001">
    <property type="protein sequence ID" value="STO97763.1"/>
    <property type="molecule type" value="Genomic_DNA"/>
</dbReference>
<proteinExistence type="inferred from homology"/>
<dbReference type="InterPro" id="IPR058647">
    <property type="entry name" value="BSH_CzcB-like"/>
</dbReference>
<evidence type="ECO:0000256" key="1">
    <source>
        <dbReference type="ARBA" id="ARBA00009477"/>
    </source>
</evidence>
<evidence type="ECO:0000259" key="4">
    <source>
        <dbReference type="Pfam" id="PF25973"/>
    </source>
</evidence>
<feature type="coiled-coil region" evidence="2">
    <location>
        <begin position="88"/>
        <end position="146"/>
    </location>
</feature>
<dbReference type="Gene3D" id="1.10.287.470">
    <property type="entry name" value="Helix hairpin bin"/>
    <property type="match status" value="1"/>
</dbReference>
<dbReference type="PANTHER" id="PTHR30469">
    <property type="entry name" value="MULTIDRUG RESISTANCE PROTEIN MDTA"/>
    <property type="match status" value="1"/>
</dbReference>
<dbReference type="AlphaFoldDB" id="A0A377J7I7"/>
<evidence type="ECO:0000256" key="2">
    <source>
        <dbReference type="SAM" id="Coils"/>
    </source>
</evidence>
<dbReference type="Gene3D" id="2.40.50.100">
    <property type="match status" value="1"/>
</dbReference>
<dbReference type="PANTHER" id="PTHR30469:SF38">
    <property type="entry name" value="HLYD FAMILY SECRETION PROTEIN"/>
    <property type="match status" value="1"/>
</dbReference>
<feature type="domain" description="CusB-like beta-barrel" evidence="3">
    <location>
        <begin position="196"/>
        <end position="262"/>
    </location>
</feature>
<dbReference type="OrthoDB" id="5318766at2"/>
<dbReference type="Proteomes" id="UP000254841">
    <property type="component" value="Unassembled WGS sequence"/>
</dbReference>
<comment type="similarity">
    <text evidence="1">Belongs to the membrane fusion protein (MFP) (TC 8.A.1) family.</text>
</comment>
<protein>
    <submittedName>
        <fullName evidence="5">HlyD family secretion protein</fullName>
    </submittedName>
</protein>
<evidence type="ECO:0000313" key="6">
    <source>
        <dbReference type="Proteomes" id="UP000254841"/>
    </source>
</evidence>
<organism evidence="5 6">
    <name type="scientific">Helicobacter canis</name>
    <dbReference type="NCBI Taxonomy" id="29419"/>
    <lineage>
        <taxon>Bacteria</taxon>
        <taxon>Pseudomonadati</taxon>
        <taxon>Campylobacterota</taxon>
        <taxon>Epsilonproteobacteria</taxon>
        <taxon>Campylobacterales</taxon>
        <taxon>Helicobacteraceae</taxon>
        <taxon>Helicobacter</taxon>
    </lineage>
</organism>
<dbReference type="NCBIfam" id="TIGR01730">
    <property type="entry name" value="RND_mfp"/>
    <property type="match status" value="1"/>
</dbReference>
<evidence type="ECO:0000313" key="5">
    <source>
        <dbReference type="EMBL" id="STO97763.1"/>
    </source>
</evidence>
<reference evidence="5 6" key="1">
    <citation type="submission" date="2018-06" db="EMBL/GenBank/DDBJ databases">
        <authorList>
            <consortium name="Pathogen Informatics"/>
            <person name="Doyle S."/>
        </authorList>
    </citation>
    <scope>NUCLEOTIDE SEQUENCE [LARGE SCALE GENOMIC DNA]</scope>
    <source>
        <strain evidence="5 6">NCTC12410</strain>
    </source>
</reference>
<dbReference type="GO" id="GO:1990281">
    <property type="term" value="C:efflux pump complex"/>
    <property type="evidence" value="ECO:0007669"/>
    <property type="project" value="TreeGrafter"/>
</dbReference>
<dbReference type="InterPro" id="IPR058792">
    <property type="entry name" value="Beta-barrel_RND_2"/>
</dbReference>